<reference evidence="1 2" key="1">
    <citation type="submission" date="2017-06" db="EMBL/GenBank/DDBJ databases">
        <authorList>
            <person name="Kim H.J."/>
            <person name="Triplett B.A."/>
        </authorList>
    </citation>
    <scope>NUCLEOTIDE SEQUENCE [LARGE SCALE GENOMIC DNA]</scope>
    <source>
        <strain evidence="1 2">DSM 19307</strain>
    </source>
</reference>
<evidence type="ECO:0000313" key="1">
    <source>
        <dbReference type="EMBL" id="SNT06669.1"/>
    </source>
</evidence>
<keyword evidence="2" id="KW-1185">Reference proteome</keyword>
<accession>A0A239JLK8</accession>
<dbReference type="EMBL" id="FZPD01000003">
    <property type="protein sequence ID" value="SNT06669.1"/>
    <property type="molecule type" value="Genomic_DNA"/>
</dbReference>
<proteinExistence type="predicted"/>
<protein>
    <submittedName>
        <fullName evidence="1">Uncharacterized protein</fullName>
    </submittedName>
</protein>
<dbReference type="Proteomes" id="UP000198393">
    <property type="component" value="Unassembled WGS sequence"/>
</dbReference>
<evidence type="ECO:0000313" key="2">
    <source>
        <dbReference type="Proteomes" id="UP000198393"/>
    </source>
</evidence>
<gene>
    <name evidence="1" type="ORF">SAMN05421640_2238</name>
</gene>
<dbReference type="AlphaFoldDB" id="A0A239JLK8"/>
<sequence>MIIALISAKDMDEVTLARQSYQLIHKDLGLEDQLEFGEGENEFDRLEEFLTKQVNHLLDHDLNRLLNALYRIDIPENQVKSLLQNSKQGEIAPNMAKAIIEREKQKVITRQQYQP</sequence>
<organism evidence="1 2">
    <name type="scientific">Ekhidna lutea</name>
    <dbReference type="NCBI Taxonomy" id="447679"/>
    <lineage>
        <taxon>Bacteria</taxon>
        <taxon>Pseudomonadati</taxon>
        <taxon>Bacteroidota</taxon>
        <taxon>Cytophagia</taxon>
        <taxon>Cytophagales</taxon>
        <taxon>Reichenbachiellaceae</taxon>
        <taxon>Ekhidna</taxon>
    </lineage>
</organism>
<name>A0A239JLK8_EKHLU</name>